<comment type="caution">
    <text evidence="2">The sequence shown here is derived from an EMBL/GenBank/DDBJ whole genome shotgun (WGS) entry which is preliminary data.</text>
</comment>
<sequence length="271" mass="30450">MNEEGDRRRGPEAGGRARAGGGRAVATFTGRAARRRRRAERTRYVSVARGRHRLRNASDLLAGYTFRSATCRDPLPATRALIRHQPHSPRLMLGTTISMCIWYAVEKKEGSGSVEPARCILLRQFRSAELRALYCIIKCEVTVSAVEFHLVNESSGGTPLHQPTTFRHQHPHLSPSAYTPSFIRYPIPTEHADDELMTPPETQVFMGSGDTYTLISKTSVQAAKVRRVLCMRTRVLMLRNIKNRFDFRVRESVETRRVDGVRAHPLAAGGD</sequence>
<organism evidence="2 3">
    <name type="scientific">Eumeta variegata</name>
    <name type="common">Bagworm moth</name>
    <name type="synonym">Eumeta japonica</name>
    <dbReference type="NCBI Taxonomy" id="151549"/>
    <lineage>
        <taxon>Eukaryota</taxon>
        <taxon>Metazoa</taxon>
        <taxon>Ecdysozoa</taxon>
        <taxon>Arthropoda</taxon>
        <taxon>Hexapoda</taxon>
        <taxon>Insecta</taxon>
        <taxon>Pterygota</taxon>
        <taxon>Neoptera</taxon>
        <taxon>Endopterygota</taxon>
        <taxon>Lepidoptera</taxon>
        <taxon>Glossata</taxon>
        <taxon>Ditrysia</taxon>
        <taxon>Tineoidea</taxon>
        <taxon>Psychidae</taxon>
        <taxon>Oiketicinae</taxon>
        <taxon>Eumeta</taxon>
    </lineage>
</organism>
<protein>
    <submittedName>
        <fullName evidence="2">Uncharacterized protein</fullName>
    </submittedName>
</protein>
<feature type="compositionally biased region" description="Basic and acidic residues" evidence="1">
    <location>
        <begin position="1"/>
        <end position="11"/>
    </location>
</feature>
<accession>A0A4C1YNV7</accession>
<keyword evidence="3" id="KW-1185">Reference proteome</keyword>
<proteinExistence type="predicted"/>
<evidence type="ECO:0000313" key="3">
    <source>
        <dbReference type="Proteomes" id="UP000299102"/>
    </source>
</evidence>
<gene>
    <name evidence="2" type="ORF">EVAR_46945_1</name>
</gene>
<name>A0A4C1YNV7_EUMVA</name>
<evidence type="ECO:0000313" key="2">
    <source>
        <dbReference type="EMBL" id="GBP76077.1"/>
    </source>
</evidence>
<dbReference type="AlphaFoldDB" id="A0A4C1YNV7"/>
<reference evidence="2 3" key="1">
    <citation type="journal article" date="2019" name="Commun. Biol.">
        <title>The bagworm genome reveals a unique fibroin gene that provides high tensile strength.</title>
        <authorList>
            <person name="Kono N."/>
            <person name="Nakamura H."/>
            <person name="Ohtoshi R."/>
            <person name="Tomita M."/>
            <person name="Numata K."/>
            <person name="Arakawa K."/>
        </authorList>
    </citation>
    <scope>NUCLEOTIDE SEQUENCE [LARGE SCALE GENOMIC DNA]</scope>
</reference>
<dbReference type="Proteomes" id="UP000299102">
    <property type="component" value="Unassembled WGS sequence"/>
</dbReference>
<dbReference type="EMBL" id="BGZK01001275">
    <property type="protein sequence ID" value="GBP76077.1"/>
    <property type="molecule type" value="Genomic_DNA"/>
</dbReference>
<feature type="region of interest" description="Disordered" evidence="1">
    <location>
        <begin position="1"/>
        <end position="39"/>
    </location>
</feature>
<evidence type="ECO:0000256" key="1">
    <source>
        <dbReference type="SAM" id="MobiDB-lite"/>
    </source>
</evidence>